<feature type="region of interest" description="Disordered" evidence="1">
    <location>
        <begin position="1"/>
        <end position="25"/>
    </location>
</feature>
<keyword evidence="4" id="KW-1185">Reference proteome</keyword>
<evidence type="ECO:0000256" key="2">
    <source>
        <dbReference type="SAM" id="Phobius"/>
    </source>
</evidence>
<feature type="compositionally biased region" description="Polar residues" evidence="1">
    <location>
        <begin position="9"/>
        <end position="25"/>
    </location>
</feature>
<protein>
    <submittedName>
        <fullName evidence="3">Uncharacterized protein</fullName>
    </submittedName>
</protein>
<name>A0AAD3TL66_NEPGR</name>
<evidence type="ECO:0000256" key="1">
    <source>
        <dbReference type="SAM" id="MobiDB-lite"/>
    </source>
</evidence>
<keyword evidence="2" id="KW-0472">Membrane</keyword>
<reference evidence="3" key="1">
    <citation type="submission" date="2023-05" db="EMBL/GenBank/DDBJ databases">
        <title>Nepenthes gracilis genome sequencing.</title>
        <authorList>
            <person name="Fukushima K."/>
        </authorList>
    </citation>
    <scope>NUCLEOTIDE SEQUENCE</scope>
    <source>
        <strain evidence="3">SING2019-196</strain>
    </source>
</reference>
<evidence type="ECO:0000313" key="4">
    <source>
        <dbReference type="Proteomes" id="UP001279734"/>
    </source>
</evidence>
<organism evidence="3 4">
    <name type="scientific">Nepenthes gracilis</name>
    <name type="common">Slender pitcher plant</name>
    <dbReference type="NCBI Taxonomy" id="150966"/>
    <lineage>
        <taxon>Eukaryota</taxon>
        <taxon>Viridiplantae</taxon>
        <taxon>Streptophyta</taxon>
        <taxon>Embryophyta</taxon>
        <taxon>Tracheophyta</taxon>
        <taxon>Spermatophyta</taxon>
        <taxon>Magnoliopsida</taxon>
        <taxon>eudicotyledons</taxon>
        <taxon>Gunneridae</taxon>
        <taxon>Pentapetalae</taxon>
        <taxon>Caryophyllales</taxon>
        <taxon>Nepenthaceae</taxon>
        <taxon>Nepenthes</taxon>
    </lineage>
</organism>
<sequence>MAMSPSRPHGSTSSPVSSHTDLPSAFTTSPATLPFPLLQRIPLSSSLGPDGGFLASLKLDCASSKSGDGVHVQSMETMHIEVPLSVPGFAEVDSGPSALSCSHPGIAPVSPAPCVGPPCMPPHPMNPPSSTWAGAVMNNVDQLSTTLRTAASTCYSICLLSWSLFLLVPCMAVVQMLMGDCPYMILDLLLLGSSSSSTIRSREGCCCGDGVAGRR</sequence>
<keyword evidence="2" id="KW-1133">Transmembrane helix</keyword>
<comment type="caution">
    <text evidence="3">The sequence shown here is derived from an EMBL/GenBank/DDBJ whole genome shotgun (WGS) entry which is preliminary data.</text>
</comment>
<gene>
    <name evidence="3" type="ORF">Nepgr_033859</name>
</gene>
<evidence type="ECO:0000313" key="3">
    <source>
        <dbReference type="EMBL" id="GMH32015.1"/>
    </source>
</evidence>
<dbReference type="EMBL" id="BSYO01000053">
    <property type="protein sequence ID" value="GMH32015.1"/>
    <property type="molecule type" value="Genomic_DNA"/>
</dbReference>
<dbReference type="AlphaFoldDB" id="A0AAD3TL66"/>
<dbReference type="Proteomes" id="UP001279734">
    <property type="component" value="Unassembled WGS sequence"/>
</dbReference>
<feature type="transmembrane region" description="Helical" evidence="2">
    <location>
        <begin position="159"/>
        <end position="178"/>
    </location>
</feature>
<accession>A0AAD3TL66</accession>
<keyword evidence="2" id="KW-0812">Transmembrane</keyword>
<proteinExistence type="predicted"/>